<dbReference type="AlphaFoldDB" id="R7RYB6"/>
<sequence>MSPVLRLGVDVGGSVTDTVLNLTHTLDSHSHDVQHKTVLASAKSPATPDVTTGIRNAIQFVLQKVPEDAKKVIEAWSIGTTNVDNDWADMSFEKAADELGLGERPVFVTSNDGTLLSCEEARRFVGAYKLDESRRVLASLESGNKPGVKGEAALVVDIGGTTPFVCNWDDRPKSGCYSSHVSSHLTLPSHFPLLTRTSSIGLGGGSLIRQDPSTGRVIIGPDSVGYRITEEALVFGGKTLTATDRVA</sequence>
<dbReference type="InterPro" id="IPR045079">
    <property type="entry name" value="Oxoprolinase-like"/>
</dbReference>
<dbReference type="EMBL" id="JH687401">
    <property type="protein sequence ID" value="EIM79803.1"/>
    <property type="molecule type" value="Genomic_DNA"/>
</dbReference>
<feature type="domain" description="Hydantoinase A/oxoprolinase" evidence="1">
    <location>
        <begin position="104"/>
        <end position="244"/>
    </location>
</feature>
<dbReference type="PANTHER" id="PTHR11365:SF10">
    <property type="entry name" value="HYDANTOINASE_OXOPROLINASE"/>
    <property type="match status" value="1"/>
</dbReference>
<evidence type="ECO:0000259" key="2">
    <source>
        <dbReference type="Pfam" id="PF05378"/>
    </source>
</evidence>
<accession>R7RYB6</accession>
<dbReference type="InterPro" id="IPR002821">
    <property type="entry name" value="Hydantoinase_A"/>
</dbReference>
<dbReference type="GO" id="GO:0016787">
    <property type="term" value="F:hydrolase activity"/>
    <property type="evidence" value="ECO:0007669"/>
    <property type="project" value="InterPro"/>
</dbReference>
<reference evidence="4" key="1">
    <citation type="journal article" date="2012" name="Science">
        <title>The Paleozoic origin of enzymatic lignin decomposition reconstructed from 31 fungal genomes.</title>
        <authorList>
            <person name="Floudas D."/>
            <person name="Binder M."/>
            <person name="Riley R."/>
            <person name="Barry K."/>
            <person name="Blanchette R.A."/>
            <person name="Henrissat B."/>
            <person name="Martinez A.T."/>
            <person name="Otillar R."/>
            <person name="Spatafora J.W."/>
            <person name="Yadav J.S."/>
            <person name="Aerts A."/>
            <person name="Benoit I."/>
            <person name="Boyd A."/>
            <person name="Carlson A."/>
            <person name="Copeland A."/>
            <person name="Coutinho P.M."/>
            <person name="de Vries R.P."/>
            <person name="Ferreira P."/>
            <person name="Findley K."/>
            <person name="Foster B."/>
            <person name="Gaskell J."/>
            <person name="Glotzer D."/>
            <person name="Gorecki P."/>
            <person name="Heitman J."/>
            <person name="Hesse C."/>
            <person name="Hori C."/>
            <person name="Igarashi K."/>
            <person name="Jurgens J.A."/>
            <person name="Kallen N."/>
            <person name="Kersten P."/>
            <person name="Kohler A."/>
            <person name="Kuees U."/>
            <person name="Kumar T.K.A."/>
            <person name="Kuo A."/>
            <person name="LaButti K."/>
            <person name="Larrondo L.F."/>
            <person name="Lindquist E."/>
            <person name="Ling A."/>
            <person name="Lombard V."/>
            <person name="Lucas S."/>
            <person name="Lundell T."/>
            <person name="Martin R."/>
            <person name="McLaughlin D.J."/>
            <person name="Morgenstern I."/>
            <person name="Morin E."/>
            <person name="Murat C."/>
            <person name="Nagy L.G."/>
            <person name="Nolan M."/>
            <person name="Ohm R.A."/>
            <person name="Patyshakuliyeva A."/>
            <person name="Rokas A."/>
            <person name="Ruiz-Duenas F.J."/>
            <person name="Sabat G."/>
            <person name="Salamov A."/>
            <person name="Samejima M."/>
            <person name="Schmutz J."/>
            <person name="Slot J.C."/>
            <person name="St John F."/>
            <person name="Stenlid J."/>
            <person name="Sun H."/>
            <person name="Sun S."/>
            <person name="Syed K."/>
            <person name="Tsang A."/>
            <person name="Wiebenga A."/>
            <person name="Young D."/>
            <person name="Pisabarro A."/>
            <person name="Eastwood D.C."/>
            <person name="Martin F."/>
            <person name="Cullen D."/>
            <person name="Grigoriev I.V."/>
            <person name="Hibbett D.S."/>
        </authorList>
    </citation>
    <scope>NUCLEOTIDE SEQUENCE [LARGE SCALE GENOMIC DNA]</scope>
    <source>
        <strain evidence="4">FP-91666</strain>
    </source>
</reference>
<organism evidence="3 4">
    <name type="scientific">Stereum hirsutum (strain FP-91666)</name>
    <name type="common">White-rot fungus</name>
    <dbReference type="NCBI Taxonomy" id="721885"/>
    <lineage>
        <taxon>Eukaryota</taxon>
        <taxon>Fungi</taxon>
        <taxon>Dikarya</taxon>
        <taxon>Basidiomycota</taxon>
        <taxon>Agaricomycotina</taxon>
        <taxon>Agaricomycetes</taxon>
        <taxon>Russulales</taxon>
        <taxon>Stereaceae</taxon>
        <taxon>Stereum</taxon>
    </lineage>
</organism>
<gene>
    <name evidence="3" type="ORF">STEHIDRAFT_163362</name>
</gene>
<evidence type="ECO:0000313" key="4">
    <source>
        <dbReference type="Proteomes" id="UP000053927"/>
    </source>
</evidence>
<name>R7RYB6_STEHR</name>
<dbReference type="PANTHER" id="PTHR11365">
    <property type="entry name" value="5-OXOPROLINASE RELATED"/>
    <property type="match status" value="1"/>
</dbReference>
<dbReference type="Pfam" id="PF01968">
    <property type="entry name" value="Hydantoinase_A"/>
    <property type="match status" value="1"/>
</dbReference>
<protein>
    <recommendedName>
        <fullName evidence="5">Hydantoinase A/oxoprolinase domain-containing protein</fullName>
    </recommendedName>
</protein>
<evidence type="ECO:0000259" key="1">
    <source>
        <dbReference type="Pfam" id="PF01968"/>
    </source>
</evidence>
<evidence type="ECO:0000313" key="3">
    <source>
        <dbReference type="EMBL" id="EIM79803.1"/>
    </source>
</evidence>
<dbReference type="KEGG" id="shs:STEHIDRAFT_163362"/>
<dbReference type="GeneID" id="18802310"/>
<dbReference type="RefSeq" id="XP_007311115.1">
    <property type="nucleotide sequence ID" value="XM_007311053.1"/>
</dbReference>
<dbReference type="OrthoDB" id="5404895at2759"/>
<dbReference type="Proteomes" id="UP000053927">
    <property type="component" value="Unassembled WGS sequence"/>
</dbReference>
<dbReference type="Pfam" id="PF05378">
    <property type="entry name" value="Hydant_A_N"/>
    <property type="match status" value="1"/>
</dbReference>
<dbReference type="InterPro" id="IPR008040">
    <property type="entry name" value="Hydant_A_N"/>
</dbReference>
<feature type="domain" description="Hydantoinase/oxoprolinase N-terminal" evidence="2">
    <location>
        <begin position="6"/>
        <end position="85"/>
    </location>
</feature>
<proteinExistence type="predicted"/>
<keyword evidence="4" id="KW-1185">Reference proteome</keyword>
<evidence type="ECO:0008006" key="5">
    <source>
        <dbReference type="Google" id="ProtNLM"/>
    </source>
</evidence>